<name>A0ABS9MN42_9BURK</name>
<organism evidence="2 3">
    <name type="scientific">Mesosutterella porci</name>
    <dbReference type="NCBI Taxonomy" id="2915351"/>
    <lineage>
        <taxon>Bacteria</taxon>
        <taxon>Pseudomonadati</taxon>
        <taxon>Pseudomonadota</taxon>
        <taxon>Betaproteobacteria</taxon>
        <taxon>Burkholderiales</taxon>
        <taxon>Sutterellaceae</taxon>
        <taxon>Mesosutterella</taxon>
    </lineage>
</organism>
<dbReference type="EMBL" id="JAKNCT010000001">
    <property type="protein sequence ID" value="MCG5030041.1"/>
    <property type="molecule type" value="Genomic_DNA"/>
</dbReference>
<evidence type="ECO:0000256" key="1">
    <source>
        <dbReference type="SAM" id="MobiDB-lite"/>
    </source>
</evidence>
<accession>A0ABS9MN42</accession>
<sequence>MQEAAAKDGGFTHNSAIGEAFRDRTLEPYAGLLFPPEGFQSGRTLGGLRLLWYREIDPDATAEIVDTMENASNQAGPYSLPFTPKRTSGAPPAKHCTSLVFNEMISPAAGSYQRRPSIMKTRGSRAT</sequence>
<evidence type="ECO:0000313" key="3">
    <source>
        <dbReference type="Proteomes" id="UP001297600"/>
    </source>
</evidence>
<reference evidence="2 3" key="1">
    <citation type="submission" date="2022-02" db="EMBL/GenBank/DDBJ databases">
        <title>Mesosutterella porci, a novel member of the family Sutterellaceae from pig feces.</title>
        <authorList>
            <person name="Wylensek D."/>
            <person name="Clavel T."/>
        </authorList>
    </citation>
    <scope>NUCLEOTIDE SEQUENCE [LARGE SCALE GENOMIC DNA]</scope>
    <source>
        <strain evidence="3">oilRF-744-wt-GAM-9</strain>
    </source>
</reference>
<comment type="caution">
    <text evidence="2">The sequence shown here is derived from an EMBL/GenBank/DDBJ whole genome shotgun (WGS) entry which is preliminary data.</text>
</comment>
<gene>
    <name evidence="2" type="ORF">MAF45_01045</name>
</gene>
<evidence type="ECO:0000313" key="2">
    <source>
        <dbReference type="EMBL" id="MCG5030041.1"/>
    </source>
</evidence>
<feature type="region of interest" description="Disordered" evidence="1">
    <location>
        <begin position="73"/>
        <end position="94"/>
    </location>
</feature>
<protein>
    <submittedName>
        <fullName evidence="2">Uncharacterized protein</fullName>
    </submittedName>
</protein>
<dbReference type="Proteomes" id="UP001297600">
    <property type="component" value="Unassembled WGS sequence"/>
</dbReference>
<proteinExistence type="predicted"/>
<dbReference type="RefSeq" id="WP_237977697.1">
    <property type="nucleotide sequence ID" value="NZ_JAKNCT010000001.1"/>
</dbReference>
<keyword evidence="3" id="KW-1185">Reference proteome</keyword>